<dbReference type="PANTHER" id="PTHR30346">
    <property type="entry name" value="TRANSCRIPTIONAL DUAL REGULATOR HCAR-RELATED"/>
    <property type="match status" value="1"/>
</dbReference>
<gene>
    <name evidence="6" type="primary">gltC_8</name>
    <name evidence="6" type="ORF">GALL_346710</name>
</gene>
<comment type="similarity">
    <text evidence="1">Belongs to the LysR transcriptional regulatory family.</text>
</comment>
<dbReference type="SUPFAM" id="SSF53850">
    <property type="entry name" value="Periplasmic binding protein-like II"/>
    <property type="match status" value="1"/>
</dbReference>
<evidence type="ECO:0000256" key="2">
    <source>
        <dbReference type="ARBA" id="ARBA00023015"/>
    </source>
</evidence>
<dbReference type="PROSITE" id="PS50931">
    <property type="entry name" value="HTH_LYSR"/>
    <property type="match status" value="1"/>
</dbReference>
<keyword evidence="3" id="KW-0238">DNA-binding</keyword>
<protein>
    <submittedName>
        <fullName evidence="6">HTH-type transcriptional regulator GltC</fullName>
    </submittedName>
</protein>
<keyword evidence="4" id="KW-0804">Transcription</keyword>
<dbReference type="PANTHER" id="PTHR30346:SF29">
    <property type="entry name" value="LYSR SUBSTRATE-BINDING"/>
    <property type="match status" value="1"/>
</dbReference>
<dbReference type="AlphaFoldDB" id="A0A1J5R1C1"/>
<evidence type="ECO:0000259" key="5">
    <source>
        <dbReference type="PROSITE" id="PS50931"/>
    </source>
</evidence>
<dbReference type="InterPro" id="IPR036390">
    <property type="entry name" value="WH_DNA-bd_sf"/>
</dbReference>
<dbReference type="Pfam" id="PF00126">
    <property type="entry name" value="HTH_1"/>
    <property type="match status" value="1"/>
</dbReference>
<dbReference type="EMBL" id="MLJW01000695">
    <property type="protein sequence ID" value="OIQ83523.1"/>
    <property type="molecule type" value="Genomic_DNA"/>
</dbReference>
<proteinExistence type="inferred from homology"/>
<dbReference type="InterPro" id="IPR036388">
    <property type="entry name" value="WH-like_DNA-bd_sf"/>
</dbReference>
<sequence length="304" mass="32658">MDVHQLEALRVVGDRGSVTSAAEALRCTPSAVSQQLKALQRDVGVPLTERVGRGLRLTPAGDALAREAVGVAIALERAGAAVGTFLDQPTGIVRVAAFQSAAQMFLPGLLTRLADRPGIVVECSDEDVAQEEFVHLTSEFDIVIAHRADRGQEWAGADDGRVRVVPLLREPLDVALPPEHRLADRTSVTPLDLADEEWITVRAGFPVAAVLEAVTSGSGAVPRVRHRINDFHVVEALVAAGHGISLLPRYTADDRGGTRFRLVPLVGVRAGRQIDALVRPDRAERLVVRVVLETLRRHASDVVA</sequence>
<dbReference type="GO" id="GO:0003677">
    <property type="term" value="F:DNA binding"/>
    <property type="evidence" value="ECO:0007669"/>
    <property type="project" value="UniProtKB-KW"/>
</dbReference>
<dbReference type="InterPro" id="IPR000847">
    <property type="entry name" value="LysR_HTH_N"/>
</dbReference>
<evidence type="ECO:0000256" key="4">
    <source>
        <dbReference type="ARBA" id="ARBA00023163"/>
    </source>
</evidence>
<evidence type="ECO:0000313" key="6">
    <source>
        <dbReference type="EMBL" id="OIQ83523.1"/>
    </source>
</evidence>
<dbReference type="SUPFAM" id="SSF46785">
    <property type="entry name" value="Winged helix' DNA-binding domain"/>
    <property type="match status" value="1"/>
</dbReference>
<accession>A0A1J5R1C1</accession>
<keyword evidence="2" id="KW-0805">Transcription regulation</keyword>
<dbReference type="Pfam" id="PF03466">
    <property type="entry name" value="LysR_substrate"/>
    <property type="match status" value="1"/>
</dbReference>
<dbReference type="GO" id="GO:0032993">
    <property type="term" value="C:protein-DNA complex"/>
    <property type="evidence" value="ECO:0007669"/>
    <property type="project" value="TreeGrafter"/>
</dbReference>
<evidence type="ECO:0000256" key="1">
    <source>
        <dbReference type="ARBA" id="ARBA00009437"/>
    </source>
</evidence>
<dbReference type="Gene3D" id="1.10.10.10">
    <property type="entry name" value="Winged helix-like DNA-binding domain superfamily/Winged helix DNA-binding domain"/>
    <property type="match status" value="1"/>
</dbReference>
<dbReference type="Gene3D" id="3.40.190.10">
    <property type="entry name" value="Periplasmic binding protein-like II"/>
    <property type="match status" value="2"/>
</dbReference>
<name>A0A1J5R1C1_9ZZZZ</name>
<comment type="caution">
    <text evidence="6">The sequence shown here is derived from an EMBL/GenBank/DDBJ whole genome shotgun (WGS) entry which is preliminary data.</text>
</comment>
<evidence type="ECO:0000256" key="3">
    <source>
        <dbReference type="ARBA" id="ARBA00023125"/>
    </source>
</evidence>
<dbReference type="GO" id="GO:0003700">
    <property type="term" value="F:DNA-binding transcription factor activity"/>
    <property type="evidence" value="ECO:0007669"/>
    <property type="project" value="InterPro"/>
</dbReference>
<feature type="domain" description="HTH lysR-type" evidence="5">
    <location>
        <begin position="1"/>
        <end position="58"/>
    </location>
</feature>
<organism evidence="6">
    <name type="scientific">mine drainage metagenome</name>
    <dbReference type="NCBI Taxonomy" id="410659"/>
    <lineage>
        <taxon>unclassified sequences</taxon>
        <taxon>metagenomes</taxon>
        <taxon>ecological metagenomes</taxon>
    </lineage>
</organism>
<reference evidence="6" key="1">
    <citation type="submission" date="2016-10" db="EMBL/GenBank/DDBJ databases">
        <title>Sequence of Gallionella enrichment culture.</title>
        <authorList>
            <person name="Poehlein A."/>
            <person name="Muehling M."/>
            <person name="Daniel R."/>
        </authorList>
    </citation>
    <scope>NUCLEOTIDE SEQUENCE</scope>
</reference>
<dbReference type="InterPro" id="IPR005119">
    <property type="entry name" value="LysR_subst-bd"/>
</dbReference>